<dbReference type="RefSeq" id="WP_188070994.1">
    <property type="nucleotide sequence ID" value="NZ_JACIDT010000003.1"/>
</dbReference>
<evidence type="ECO:0000256" key="1">
    <source>
        <dbReference type="SAM" id="MobiDB-lite"/>
    </source>
</evidence>
<organism evidence="2 3">
    <name type="scientific">Sphingobium jiangsuense</name>
    <dbReference type="NCBI Taxonomy" id="870476"/>
    <lineage>
        <taxon>Bacteria</taxon>
        <taxon>Pseudomonadati</taxon>
        <taxon>Pseudomonadota</taxon>
        <taxon>Alphaproteobacteria</taxon>
        <taxon>Sphingomonadales</taxon>
        <taxon>Sphingomonadaceae</taxon>
        <taxon>Sphingobium</taxon>
    </lineage>
</organism>
<evidence type="ECO:0000313" key="2">
    <source>
        <dbReference type="EMBL" id="MBB3925434.1"/>
    </source>
</evidence>
<name>A0A7W6BPF3_9SPHN</name>
<dbReference type="AlphaFoldDB" id="A0A7W6BPF3"/>
<dbReference type="InterPro" id="IPR011990">
    <property type="entry name" value="TPR-like_helical_dom_sf"/>
</dbReference>
<accession>A0A7W6BPF3</accession>
<dbReference type="InterPro" id="IPR019734">
    <property type="entry name" value="TPR_rpt"/>
</dbReference>
<dbReference type="Gene3D" id="1.25.40.10">
    <property type="entry name" value="Tetratricopeptide repeat domain"/>
    <property type="match status" value="1"/>
</dbReference>
<comment type="caution">
    <text evidence="2">The sequence shown here is derived from an EMBL/GenBank/DDBJ whole genome shotgun (WGS) entry which is preliminary data.</text>
</comment>
<dbReference type="SMART" id="SM00028">
    <property type="entry name" value="TPR"/>
    <property type="match status" value="3"/>
</dbReference>
<proteinExistence type="predicted"/>
<sequence>MILISLLLMQAGAYTPETEAVMNRSRRQAEQRRADERSAAAAETAARPQPEQRGRALSPEMAAKFQQCLDRAAEDPAAGVRFAQGWALEGGSFPAAQCRGFAEAQAEHWDAAAAAFEAAADEAQRAGSPVDSARLFAQAGNAALAGGQAERARGYFDAALGHGLPDGLAKGEIHLDRARTLVAMGDIAGARTDIDLALKQAPDDPLGWLLSATLARRGNDLTRARADIAEARKRSPDDASVALEEGNIAILSGDETGAKAAWQRVLTLAPESVQAKAARESLAQLEADGATAPAKR</sequence>
<gene>
    <name evidence="2" type="ORF">GGR43_001147</name>
</gene>
<dbReference type="Pfam" id="PF13432">
    <property type="entry name" value="TPR_16"/>
    <property type="match status" value="1"/>
</dbReference>
<dbReference type="EMBL" id="JACIDT010000003">
    <property type="protein sequence ID" value="MBB3925434.1"/>
    <property type="molecule type" value="Genomic_DNA"/>
</dbReference>
<feature type="compositionally biased region" description="Basic and acidic residues" evidence="1">
    <location>
        <begin position="27"/>
        <end position="38"/>
    </location>
</feature>
<dbReference type="Proteomes" id="UP000571950">
    <property type="component" value="Unassembled WGS sequence"/>
</dbReference>
<dbReference type="SUPFAM" id="SSF48452">
    <property type="entry name" value="TPR-like"/>
    <property type="match status" value="1"/>
</dbReference>
<protein>
    <submittedName>
        <fullName evidence="2">Tetratricopeptide (TPR) repeat protein</fullName>
    </submittedName>
</protein>
<keyword evidence="3" id="KW-1185">Reference proteome</keyword>
<evidence type="ECO:0000313" key="3">
    <source>
        <dbReference type="Proteomes" id="UP000571950"/>
    </source>
</evidence>
<feature type="compositionally biased region" description="Low complexity" evidence="1">
    <location>
        <begin position="39"/>
        <end position="51"/>
    </location>
</feature>
<reference evidence="2 3" key="1">
    <citation type="submission" date="2020-08" db="EMBL/GenBank/DDBJ databases">
        <title>Genomic Encyclopedia of Type Strains, Phase IV (KMG-IV): sequencing the most valuable type-strain genomes for metagenomic binning, comparative biology and taxonomic classification.</title>
        <authorList>
            <person name="Goeker M."/>
        </authorList>
    </citation>
    <scope>NUCLEOTIDE SEQUENCE [LARGE SCALE GENOMIC DNA]</scope>
    <source>
        <strain evidence="2 3">DSM 26189</strain>
    </source>
</reference>
<feature type="region of interest" description="Disordered" evidence="1">
    <location>
        <begin position="21"/>
        <end position="57"/>
    </location>
</feature>